<gene>
    <name evidence="4" type="primary">LOC106527932</name>
</gene>
<accession>A0A2I4CEJ4</accession>
<dbReference type="KEGG" id="alim:106527932"/>
<dbReference type="OrthoDB" id="9940625at2759"/>
<evidence type="ECO:0000313" key="4">
    <source>
        <dbReference type="RefSeq" id="XP_013878409.1"/>
    </source>
</evidence>
<keyword evidence="1" id="KW-1133">Transmembrane helix</keyword>
<dbReference type="Proteomes" id="UP000192220">
    <property type="component" value="Unplaced"/>
</dbReference>
<evidence type="ECO:0000256" key="2">
    <source>
        <dbReference type="SAM" id="SignalP"/>
    </source>
</evidence>
<keyword evidence="1" id="KW-0472">Membrane</keyword>
<keyword evidence="2" id="KW-0732">Signal</keyword>
<evidence type="ECO:0000313" key="3">
    <source>
        <dbReference type="Proteomes" id="UP000192220"/>
    </source>
</evidence>
<keyword evidence="1" id="KW-0812">Transmembrane</keyword>
<reference evidence="4" key="1">
    <citation type="submission" date="2025-08" db="UniProtKB">
        <authorList>
            <consortium name="RefSeq"/>
        </authorList>
    </citation>
    <scope>IDENTIFICATION</scope>
    <source>
        <strain evidence="4">Quisiro</strain>
        <tissue evidence="4">Liver</tissue>
    </source>
</reference>
<dbReference type="InParanoid" id="A0A2I4CEJ4"/>
<feature type="transmembrane region" description="Helical" evidence="1">
    <location>
        <begin position="311"/>
        <end position="331"/>
    </location>
</feature>
<dbReference type="GeneID" id="106527932"/>
<dbReference type="STRING" id="52670.A0A2I4CEJ4"/>
<name>A0A2I4CEJ4_AUSLI</name>
<dbReference type="Gene3D" id="2.60.40.10">
    <property type="entry name" value="Immunoglobulins"/>
    <property type="match status" value="1"/>
</dbReference>
<feature type="signal peptide" evidence="2">
    <location>
        <begin position="1"/>
        <end position="23"/>
    </location>
</feature>
<feature type="chain" id="PRO_5014172759" evidence="2">
    <location>
        <begin position="24"/>
        <end position="384"/>
    </location>
</feature>
<dbReference type="InterPro" id="IPR013783">
    <property type="entry name" value="Ig-like_fold"/>
</dbReference>
<dbReference type="AlphaFoldDB" id="A0A2I4CEJ4"/>
<organism evidence="3 4">
    <name type="scientific">Austrofundulus limnaeus</name>
    <name type="common">Annual killifish</name>
    <dbReference type="NCBI Taxonomy" id="52670"/>
    <lineage>
        <taxon>Eukaryota</taxon>
        <taxon>Metazoa</taxon>
        <taxon>Chordata</taxon>
        <taxon>Craniata</taxon>
        <taxon>Vertebrata</taxon>
        <taxon>Euteleostomi</taxon>
        <taxon>Actinopterygii</taxon>
        <taxon>Neopterygii</taxon>
        <taxon>Teleostei</taxon>
        <taxon>Neoteleostei</taxon>
        <taxon>Acanthomorphata</taxon>
        <taxon>Ovalentaria</taxon>
        <taxon>Atherinomorphae</taxon>
        <taxon>Cyprinodontiformes</taxon>
        <taxon>Rivulidae</taxon>
        <taxon>Austrofundulus</taxon>
    </lineage>
</organism>
<dbReference type="RefSeq" id="XP_013878409.1">
    <property type="nucleotide sequence ID" value="XM_014022955.1"/>
</dbReference>
<protein>
    <submittedName>
        <fullName evidence="4">Uncharacterized protein LOC106527932</fullName>
    </submittedName>
</protein>
<proteinExistence type="predicted"/>
<evidence type="ECO:0000256" key="1">
    <source>
        <dbReference type="SAM" id="Phobius"/>
    </source>
</evidence>
<keyword evidence="3" id="KW-1185">Reference proteome</keyword>
<sequence>MIPAQELFVFVTTMLLQVSHSDADHHLPAPTQLSYKWLDAFIVNITWSWTRPEDLPKNCEIKYHIHEVDHKITDAQTTQKYYVVDLKENGDVKLNVHTECESWSQSRKAHVTISRLKPSAKLVRDFKCFQKSDGLNCSWTPVNPSSEPKVSYRHGGQTEEDIKGLRTCSPSCRINERCNCFMKVDTSRSIYLVAETDTAEEIIAPIYMTPLTEMSIREDGDYLKLTWTLPDVGQECDWQYHLHYKACAVNKYLTSVDHKSSRGVVIPYDKCCKYEFQYNMTTHHHCSSVTSKNSPLISYGEAKPCVRVSTVVAIIIPILLFLCITLSCYCFHRNSSIFCQNWQDPSEFKDVLGRLINQKDMVYTPDVEQTQTPTVELLKNDEPR</sequence>